<evidence type="ECO:0000313" key="1">
    <source>
        <dbReference type="EMBL" id="EFN62152.1"/>
    </source>
</evidence>
<dbReference type="AlphaFoldDB" id="E2AWN8"/>
<protein>
    <recommendedName>
        <fullName evidence="3">Histone-lysine N-methyltransferase SETMAR</fullName>
    </recommendedName>
</protein>
<dbReference type="Proteomes" id="UP000000311">
    <property type="component" value="Unassembled WGS sequence"/>
</dbReference>
<feature type="non-terminal residue" evidence="1">
    <location>
        <position position="55"/>
    </location>
</feature>
<dbReference type="InParanoid" id="E2AWN8"/>
<proteinExistence type="predicted"/>
<feature type="non-terminal residue" evidence="1">
    <location>
        <position position="1"/>
    </location>
</feature>
<name>E2AWN8_CAMFO</name>
<evidence type="ECO:0008006" key="3">
    <source>
        <dbReference type="Google" id="ProtNLM"/>
    </source>
</evidence>
<dbReference type="InterPro" id="IPR036397">
    <property type="entry name" value="RNaseH_sf"/>
</dbReference>
<dbReference type="GO" id="GO:0003676">
    <property type="term" value="F:nucleic acid binding"/>
    <property type="evidence" value="ECO:0007669"/>
    <property type="project" value="InterPro"/>
</dbReference>
<dbReference type="EMBL" id="GL443353">
    <property type="protein sequence ID" value="EFN62152.1"/>
    <property type="molecule type" value="Genomic_DNA"/>
</dbReference>
<keyword evidence="2" id="KW-1185">Reference proteome</keyword>
<gene>
    <name evidence="1" type="ORF">EAG_14509</name>
</gene>
<reference evidence="1 2" key="1">
    <citation type="journal article" date="2010" name="Science">
        <title>Genomic comparison of the ants Camponotus floridanus and Harpegnathos saltator.</title>
        <authorList>
            <person name="Bonasio R."/>
            <person name="Zhang G."/>
            <person name="Ye C."/>
            <person name="Mutti N.S."/>
            <person name="Fang X."/>
            <person name="Qin N."/>
            <person name="Donahue G."/>
            <person name="Yang P."/>
            <person name="Li Q."/>
            <person name="Li C."/>
            <person name="Zhang P."/>
            <person name="Huang Z."/>
            <person name="Berger S.L."/>
            <person name="Reinberg D."/>
            <person name="Wang J."/>
            <person name="Liebig J."/>
        </authorList>
    </citation>
    <scope>NUCLEOTIDE SEQUENCE [LARGE SCALE GENOMIC DNA]</scope>
    <source>
        <strain evidence="2">C129</strain>
    </source>
</reference>
<evidence type="ECO:0000313" key="2">
    <source>
        <dbReference type="Proteomes" id="UP000000311"/>
    </source>
</evidence>
<accession>E2AWN8</accession>
<sequence length="55" mass="6338">PPYSPDLAPCDFFLFPKLKRPMKGTRFATIEEIKTASLEELETIPKSAYQKCFKD</sequence>
<dbReference type="Gene3D" id="3.30.420.10">
    <property type="entry name" value="Ribonuclease H-like superfamily/Ribonuclease H"/>
    <property type="match status" value="1"/>
</dbReference>
<organism evidence="2">
    <name type="scientific">Camponotus floridanus</name>
    <name type="common">Florida carpenter ant</name>
    <dbReference type="NCBI Taxonomy" id="104421"/>
    <lineage>
        <taxon>Eukaryota</taxon>
        <taxon>Metazoa</taxon>
        <taxon>Ecdysozoa</taxon>
        <taxon>Arthropoda</taxon>
        <taxon>Hexapoda</taxon>
        <taxon>Insecta</taxon>
        <taxon>Pterygota</taxon>
        <taxon>Neoptera</taxon>
        <taxon>Endopterygota</taxon>
        <taxon>Hymenoptera</taxon>
        <taxon>Apocrita</taxon>
        <taxon>Aculeata</taxon>
        <taxon>Formicoidea</taxon>
        <taxon>Formicidae</taxon>
        <taxon>Formicinae</taxon>
        <taxon>Camponotus</taxon>
    </lineage>
</organism>